<evidence type="ECO:0000259" key="3">
    <source>
        <dbReference type="Pfam" id="PF13559"/>
    </source>
</evidence>
<evidence type="ECO:0000256" key="1">
    <source>
        <dbReference type="SAM" id="MobiDB-lite"/>
    </source>
</evidence>
<evidence type="ECO:0000313" key="5">
    <source>
        <dbReference type="Proteomes" id="UP000261905"/>
    </source>
</evidence>
<feature type="compositionally biased region" description="Basic and acidic residues" evidence="1">
    <location>
        <begin position="384"/>
        <end position="402"/>
    </location>
</feature>
<feature type="transmembrane region" description="Helical" evidence="2">
    <location>
        <begin position="40"/>
        <end position="59"/>
    </location>
</feature>
<accession>A0A371PLK0</accession>
<feature type="transmembrane region" description="Helical" evidence="2">
    <location>
        <begin position="12"/>
        <end position="34"/>
    </location>
</feature>
<feature type="region of interest" description="Disordered" evidence="1">
    <location>
        <begin position="415"/>
        <end position="442"/>
    </location>
</feature>
<dbReference type="EMBL" id="QUBQ01000001">
    <property type="protein sequence ID" value="REK77084.1"/>
    <property type="molecule type" value="Genomic_DNA"/>
</dbReference>
<comment type="caution">
    <text evidence="4">The sequence shown here is derived from an EMBL/GenBank/DDBJ whole genome shotgun (WGS) entry which is preliminary data.</text>
</comment>
<reference evidence="4 5" key="1">
    <citation type="submission" date="2018-08" db="EMBL/GenBank/DDBJ databases">
        <title>Paenibacillus sp. M4BSY-1, whole genome shotgun sequence.</title>
        <authorList>
            <person name="Tuo L."/>
        </authorList>
    </citation>
    <scope>NUCLEOTIDE SEQUENCE [LARGE SCALE GENOMIC DNA]</scope>
    <source>
        <strain evidence="4 5">M4BSY-1</strain>
    </source>
</reference>
<dbReference type="AlphaFoldDB" id="A0A371PLK0"/>
<keyword evidence="2" id="KW-0812">Transmembrane</keyword>
<organism evidence="4 5">
    <name type="scientific">Paenibacillus paeoniae</name>
    <dbReference type="NCBI Taxonomy" id="2292705"/>
    <lineage>
        <taxon>Bacteria</taxon>
        <taxon>Bacillati</taxon>
        <taxon>Bacillota</taxon>
        <taxon>Bacilli</taxon>
        <taxon>Bacillales</taxon>
        <taxon>Paenibacillaceae</taxon>
        <taxon>Paenibacillus</taxon>
    </lineage>
</organism>
<feature type="transmembrane region" description="Helical" evidence="2">
    <location>
        <begin position="198"/>
        <end position="216"/>
    </location>
</feature>
<feature type="transmembrane region" description="Helical" evidence="2">
    <location>
        <begin position="66"/>
        <end position="86"/>
    </location>
</feature>
<protein>
    <submittedName>
        <fullName evidence="4">DUF4129 domain-containing protein</fullName>
    </submittedName>
</protein>
<evidence type="ECO:0000256" key="2">
    <source>
        <dbReference type="SAM" id="Phobius"/>
    </source>
</evidence>
<dbReference type="OrthoDB" id="2663086at2"/>
<feature type="transmembrane region" description="Helical" evidence="2">
    <location>
        <begin position="152"/>
        <end position="170"/>
    </location>
</feature>
<proteinExistence type="predicted"/>
<dbReference type="InterPro" id="IPR025403">
    <property type="entry name" value="TgpA-like_C"/>
</dbReference>
<gene>
    <name evidence="4" type="ORF">DX130_08780</name>
</gene>
<dbReference type="RefSeq" id="WP_116044451.1">
    <property type="nucleotide sequence ID" value="NZ_QUBQ01000001.1"/>
</dbReference>
<name>A0A371PLK0_9BACL</name>
<evidence type="ECO:0000313" key="4">
    <source>
        <dbReference type="EMBL" id="REK77084.1"/>
    </source>
</evidence>
<feature type="transmembrane region" description="Helical" evidence="2">
    <location>
        <begin position="121"/>
        <end position="140"/>
    </location>
</feature>
<feature type="region of interest" description="Disordered" evidence="1">
    <location>
        <begin position="376"/>
        <end position="402"/>
    </location>
</feature>
<feature type="domain" description="Protein-glutamine gamma-glutamyltransferase-like C-terminal" evidence="3">
    <location>
        <begin position="365"/>
        <end position="434"/>
    </location>
</feature>
<keyword evidence="5" id="KW-1185">Reference proteome</keyword>
<dbReference type="Pfam" id="PF13559">
    <property type="entry name" value="DUF4129"/>
    <property type="match status" value="1"/>
</dbReference>
<feature type="transmembrane region" description="Helical" evidence="2">
    <location>
        <begin position="92"/>
        <end position="109"/>
    </location>
</feature>
<feature type="transmembrane region" description="Helical" evidence="2">
    <location>
        <begin position="266"/>
        <end position="290"/>
    </location>
</feature>
<keyword evidence="2" id="KW-1133">Transmembrane helix</keyword>
<dbReference type="Proteomes" id="UP000261905">
    <property type="component" value="Unassembled WGS sequence"/>
</dbReference>
<sequence>MTSTARVSLWRIVLKGYIELLFYLPILLTLTILLLPSQTLNVWLATLPIVYCAPLAMLGSHSRIRFMMSLLLVLVLVFAHGAAVVLLTGAGLTPVTLVTVTLFGIFFAYRGFQHINLGWNISFDTIHMVTGIMAYVATQVLKMVLVQPLKDYTFILNTGIIASIFLLFIIMNERHVTKEVVDHRQSLALRATRKQNRIWIAALIALLGIVMAFAQLRHGIESLIHFILRWLLALIGTGEPAPPPPAEEESPGPFMLPEVDMEGFAFWNYLGIFIVIIIVILMTASLIVMIKKFGRTIIAMINKLLKRRVVQPDTGYVDEIENLMTFSDMRNRMRDRLRSLFGSKGSRGDEWNTLATNRERVRYLYRTWLTAETKRGYTPQPHLTPRETAADIGDKAKGQRPDEEWIEPFIGQYEDTRYGDKEPDDEQVLQYRTKLQPKKNKK</sequence>
<keyword evidence="2" id="KW-0472">Membrane</keyword>